<accession>A0AAU7GER5</accession>
<dbReference type="InterPro" id="IPR050490">
    <property type="entry name" value="Bact_solute-bd_prot1"/>
</dbReference>
<dbReference type="InterPro" id="IPR006059">
    <property type="entry name" value="SBP"/>
</dbReference>
<dbReference type="PROSITE" id="PS51257">
    <property type="entry name" value="PROKAR_LIPOPROTEIN"/>
    <property type="match status" value="1"/>
</dbReference>
<feature type="signal peptide" evidence="1">
    <location>
        <begin position="1"/>
        <end position="21"/>
    </location>
</feature>
<keyword evidence="1" id="KW-0732">Signal</keyword>
<evidence type="ECO:0000256" key="1">
    <source>
        <dbReference type="SAM" id="SignalP"/>
    </source>
</evidence>
<dbReference type="Gene3D" id="3.40.190.10">
    <property type="entry name" value="Periplasmic binding protein-like II"/>
    <property type="match status" value="1"/>
</dbReference>
<dbReference type="CDD" id="cd13585">
    <property type="entry name" value="PBP2_TMBP_like"/>
    <property type="match status" value="1"/>
</dbReference>
<name>A0AAU7GER5_9MICO</name>
<dbReference type="SUPFAM" id="SSF53850">
    <property type="entry name" value="Periplasmic binding protein-like II"/>
    <property type="match status" value="1"/>
</dbReference>
<dbReference type="PANTHER" id="PTHR43649">
    <property type="entry name" value="ARABINOSE-BINDING PROTEIN-RELATED"/>
    <property type="match status" value="1"/>
</dbReference>
<feature type="chain" id="PRO_5043358152" evidence="1">
    <location>
        <begin position="22"/>
        <end position="430"/>
    </location>
</feature>
<dbReference type="Pfam" id="PF01547">
    <property type="entry name" value="SBP_bac_1"/>
    <property type="match status" value="1"/>
</dbReference>
<gene>
    <name evidence="2" type="ORF">AAME72_03365</name>
</gene>
<dbReference type="PANTHER" id="PTHR43649:SF12">
    <property type="entry name" value="DIACETYLCHITOBIOSE BINDING PROTEIN DASA"/>
    <property type="match status" value="1"/>
</dbReference>
<protein>
    <submittedName>
        <fullName evidence="2">Sugar ABC transporter substrate-binding protein</fullName>
    </submittedName>
</protein>
<reference evidence="2" key="1">
    <citation type="submission" date="2024-05" db="EMBL/GenBank/DDBJ databases">
        <title>The Natural Products Discovery Center: Release of the First 8490 Sequenced Strains for Exploring Actinobacteria Biosynthetic Diversity.</title>
        <authorList>
            <person name="Kalkreuter E."/>
            <person name="Kautsar S.A."/>
            <person name="Yang D."/>
            <person name="Bader C.D."/>
            <person name="Teijaro C.N."/>
            <person name="Fluegel L."/>
            <person name="Davis C.M."/>
            <person name="Simpson J.R."/>
            <person name="Lauterbach L."/>
            <person name="Steele A.D."/>
            <person name="Gui C."/>
            <person name="Meng S."/>
            <person name="Li G."/>
            <person name="Viehrig K."/>
            <person name="Ye F."/>
            <person name="Su P."/>
            <person name="Kiefer A.F."/>
            <person name="Nichols A."/>
            <person name="Cepeda A.J."/>
            <person name="Yan W."/>
            <person name="Fan B."/>
            <person name="Jiang Y."/>
            <person name="Adhikari A."/>
            <person name="Zheng C.-J."/>
            <person name="Schuster L."/>
            <person name="Cowan T.M."/>
            <person name="Smanski M.J."/>
            <person name="Chevrette M.G."/>
            <person name="de Carvalho L.P.S."/>
            <person name="Shen B."/>
        </authorList>
    </citation>
    <scope>NUCLEOTIDE SEQUENCE</scope>
    <source>
        <strain evidence="2">NPDC080035</strain>
    </source>
</reference>
<organism evidence="2">
    <name type="scientific">Leifsonia sp. NPDC080035</name>
    <dbReference type="NCBI Taxonomy" id="3143936"/>
    <lineage>
        <taxon>Bacteria</taxon>
        <taxon>Bacillati</taxon>
        <taxon>Actinomycetota</taxon>
        <taxon>Actinomycetes</taxon>
        <taxon>Micrococcales</taxon>
        <taxon>Microbacteriaceae</taxon>
        <taxon>Leifsonia</taxon>
    </lineage>
</organism>
<sequence length="430" mass="45358">MRPATKLTGAAVVAVAALALAGCSSSPSAPATSAAAGSVNLRMTTWTADAAQLAVFTSIADEYKKDHPEIGKITFDSLPAADYATTLTTQIAGGQQPDLAWVMEADAPDFVSSGALAPLTDTLKSTKGYDYADIGKDAAKLWTTGGQLYAYPFSTSPFVVFANDDLLAAAGEPSSAELKAQGKWNWKDLAAVGAQVNQKTGKQGTVIRDFDYQTWSNLATVWDSFGASPWSADGKTCTFDSKKMQSAFTYLHDATFDQHAFPGPGTKADFFAGDSAFTVTQISRATLLTDAFKWNIQTLPEGEDGQQNVIGQAGIGVLAKGKNAEEAKKFLAFFTNPGNAKQLAQYFPPPRTSLLTVDTLSATNKKLTKEQIENVVLPSFKNAVTKPSHANSAEIAAKVKTALDPMWQPGADVASVLKGVCTAISPLLGS</sequence>
<dbReference type="AlphaFoldDB" id="A0AAU7GER5"/>
<proteinExistence type="predicted"/>
<dbReference type="EMBL" id="CP157390">
    <property type="protein sequence ID" value="XBM48906.1"/>
    <property type="molecule type" value="Genomic_DNA"/>
</dbReference>
<evidence type="ECO:0000313" key="2">
    <source>
        <dbReference type="EMBL" id="XBM48906.1"/>
    </source>
</evidence>
<dbReference type="RefSeq" id="WP_348788827.1">
    <property type="nucleotide sequence ID" value="NZ_CP157390.1"/>
</dbReference>